<dbReference type="EMBL" id="JAAXPC010000008">
    <property type="protein sequence ID" value="NKY03026.1"/>
    <property type="molecule type" value="Genomic_DNA"/>
</dbReference>
<comment type="caution">
    <text evidence="3">The sequence shown here is derived from an EMBL/GenBank/DDBJ whole genome shotgun (WGS) entry which is preliminary data.</text>
</comment>
<feature type="domain" description="DUF1206" evidence="2">
    <location>
        <begin position="25"/>
        <end position="90"/>
    </location>
</feature>
<feature type="domain" description="DUF1206" evidence="2">
    <location>
        <begin position="112"/>
        <end position="178"/>
    </location>
</feature>
<dbReference type="RefSeq" id="WP_006368791.1">
    <property type="nucleotide sequence ID" value="NZ_JAAXPC010000008.1"/>
</dbReference>
<evidence type="ECO:0000313" key="3">
    <source>
        <dbReference type="EMBL" id="NKY03026.1"/>
    </source>
</evidence>
<name>A0A846WPW2_9ACTN</name>
<keyword evidence="1" id="KW-0812">Transmembrane</keyword>
<feature type="transmembrane region" description="Helical" evidence="1">
    <location>
        <begin position="69"/>
        <end position="91"/>
    </location>
</feature>
<dbReference type="AlphaFoldDB" id="A0A846WPW2"/>
<keyword evidence="1" id="KW-0472">Membrane</keyword>
<feature type="transmembrane region" description="Helical" evidence="1">
    <location>
        <begin position="242"/>
        <end position="263"/>
    </location>
</feature>
<feature type="transmembrane region" description="Helical" evidence="1">
    <location>
        <begin position="152"/>
        <end position="174"/>
    </location>
</feature>
<evidence type="ECO:0000256" key="1">
    <source>
        <dbReference type="SAM" id="Phobius"/>
    </source>
</evidence>
<evidence type="ECO:0000259" key="2">
    <source>
        <dbReference type="Pfam" id="PF06724"/>
    </source>
</evidence>
<feature type="transmembrane region" description="Helical" evidence="1">
    <location>
        <begin position="195"/>
        <end position="222"/>
    </location>
</feature>
<proteinExistence type="predicted"/>
<dbReference type="Pfam" id="PF06724">
    <property type="entry name" value="DUF1206"/>
    <property type="match status" value="3"/>
</dbReference>
<reference evidence="3 4" key="1">
    <citation type="submission" date="2020-04" db="EMBL/GenBank/DDBJ databases">
        <title>MicrobeNet Type strains.</title>
        <authorList>
            <person name="Nicholson A.C."/>
        </authorList>
    </citation>
    <scope>NUCLEOTIDE SEQUENCE [LARGE SCALE GENOMIC DNA]</scope>
    <source>
        <strain evidence="3 4">ATCC BAA-14</strain>
    </source>
</reference>
<feature type="transmembrane region" description="Helical" evidence="1">
    <location>
        <begin position="112"/>
        <end position="132"/>
    </location>
</feature>
<keyword evidence="1" id="KW-1133">Transmembrane helix</keyword>
<sequence>MIDKNPADAVRQATGRGEFEALARAGHVVSGLLHLLIAYIVVRLAFGDPGNADQSGALGLFASSTGGRMALWAAVVAFVAMALWRIAETIIGPHPANPKPGEDDGWLDRAKAASLAVVYLGFAWSAAQFASGHGQSSGSQNAGMSARLMESVAGKGLLIIVGLVIIGVGIYHIYKGVTKSFLDDLTIDDNPALTVTGVVGYAAKGLVLAGAGVLVIIAAATADPAKATGIDGAVKTVAGWPAGQVLLVLAGLGLAAYGIYCFVMARFARM</sequence>
<dbReference type="Proteomes" id="UP000563898">
    <property type="component" value="Unassembled WGS sequence"/>
</dbReference>
<gene>
    <name evidence="3" type="ORF">HGA05_15760</name>
</gene>
<dbReference type="InterPro" id="IPR009597">
    <property type="entry name" value="DUF1206"/>
</dbReference>
<protein>
    <submittedName>
        <fullName evidence="3">DUF1206 domain-containing protein</fullName>
    </submittedName>
</protein>
<organism evidence="3 4">
    <name type="scientific">Gordonia polyisoprenivorans</name>
    <dbReference type="NCBI Taxonomy" id="84595"/>
    <lineage>
        <taxon>Bacteria</taxon>
        <taxon>Bacillati</taxon>
        <taxon>Actinomycetota</taxon>
        <taxon>Actinomycetes</taxon>
        <taxon>Mycobacteriales</taxon>
        <taxon>Gordoniaceae</taxon>
        <taxon>Gordonia</taxon>
    </lineage>
</organism>
<feature type="transmembrane region" description="Helical" evidence="1">
    <location>
        <begin position="21"/>
        <end position="42"/>
    </location>
</feature>
<evidence type="ECO:0000313" key="4">
    <source>
        <dbReference type="Proteomes" id="UP000563898"/>
    </source>
</evidence>
<accession>A0A846WPW2</accession>
<feature type="domain" description="DUF1206" evidence="2">
    <location>
        <begin position="199"/>
        <end position="267"/>
    </location>
</feature>